<comment type="caution">
    <text evidence="1">The sequence shown here is derived from an EMBL/GenBank/DDBJ whole genome shotgun (WGS) entry which is preliminary data.</text>
</comment>
<accession>A0ABX5KF28</accession>
<reference evidence="1 2" key="1">
    <citation type="submission" date="2018-05" db="EMBL/GenBank/DDBJ databases">
        <title>Genomic Encyclopedia of Type Strains, Phase IV (KMG-V): Genome sequencing to study the core and pangenomes of soil and plant-associated prokaryotes.</title>
        <authorList>
            <person name="Whitman W."/>
        </authorList>
    </citation>
    <scope>NUCLEOTIDE SEQUENCE [LARGE SCALE GENOMIC DNA]</scope>
    <source>
        <strain evidence="1 2">SCZa-39</strain>
    </source>
</reference>
<evidence type="ECO:0000313" key="2">
    <source>
        <dbReference type="Proteomes" id="UP000245712"/>
    </source>
</evidence>
<name>A0ABX5KF28_9BURK</name>
<gene>
    <name evidence="1" type="ORF">C7402_12336</name>
</gene>
<sequence length="79" mass="8586">MPLDVSGAIYWRAGDGLGMPRRRVATGFWGLGEALKMARRRRGDAVWQARSRGGAARQGKSGAAVFVHRCTCLVTRAAR</sequence>
<keyword evidence="2" id="KW-1185">Reference proteome</keyword>
<proteinExistence type="predicted"/>
<organism evidence="1 2">
    <name type="scientific">Paraburkholderia unamae</name>
    <dbReference type="NCBI Taxonomy" id="219649"/>
    <lineage>
        <taxon>Bacteria</taxon>
        <taxon>Pseudomonadati</taxon>
        <taxon>Pseudomonadota</taxon>
        <taxon>Betaproteobacteria</taxon>
        <taxon>Burkholderiales</taxon>
        <taxon>Burkholderiaceae</taxon>
        <taxon>Paraburkholderia</taxon>
    </lineage>
</organism>
<protein>
    <submittedName>
        <fullName evidence="1">Uncharacterized protein</fullName>
    </submittedName>
</protein>
<evidence type="ECO:0000313" key="1">
    <source>
        <dbReference type="EMBL" id="PVX72797.1"/>
    </source>
</evidence>
<dbReference type="EMBL" id="QEOB01000023">
    <property type="protein sequence ID" value="PVX72797.1"/>
    <property type="molecule type" value="Genomic_DNA"/>
</dbReference>
<dbReference type="Proteomes" id="UP000245712">
    <property type="component" value="Unassembled WGS sequence"/>
</dbReference>